<dbReference type="PROSITE" id="PS51257">
    <property type="entry name" value="PROKAR_LIPOPROTEIN"/>
    <property type="match status" value="1"/>
</dbReference>
<sequence>MKKKLLKRTIYTSNLLLLFIISGCNSNYNKITHVTIEQITANGTLQTRGTYILDNGYLEISKEFKQNINLNTSPTKLLSETDRLLLAEMIKEDFPSETISTENPELLQSFNRKVKNGRVEIDSDNKKTYLIGKDYKKEFTWAADNQTRLKDSFGVEYSFTTDSK</sequence>
<organism evidence="2 3">
    <name type="scientific">Enterococcus faecium</name>
    <name type="common">Streptococcus faecium</name>
    <dbReference type="NCBI Taxonomy" id="1352"/>
    <lineage>
        <taxon>Bacteria</taxon>
        <taxon>Bacillati</taxon>
        <taxon>Bacillota</taxon>
        <taxon>Bacilli</taxon>
        <taxon>Lactobacillales</taxon>
        <taxon>Enterococcaceae</taxon>
        <taxon>Enterococcus</taxon>
    </lineage>
</organism>
<evidence type="ECO:0000256" key="1">
    <source>
        <dbReference type="SAM" id="SignalP"/>
    </source>
</evidence>
<feature type="signal peptide" evidence="1">
    <location>
        <begin position="1"/>
        <end position="26"/>
    </location>
</feature>
<reference evidence="2 3" key="1">
    <citation type="submission" date="2017-10" db="EMBL/GenBank/DDBJ databases">
        <title>Draft genomes of the Enterococcus faecium isolated from human feces before and after Helicobacter pylori eradication therapy.</title>
        <authorList>
            <person name="Prianichniikov N.A."/>
            <person name="Glushchenko O.E."/>
            <person name="Malakhova M.V."/>
        </authorList>
    </citation>
    <scope>NUCLEOTIDE SEQUENCE [LARGE SCALE GENOMIC DNA]</scope>
    <source>
        <strain evidence="2 3">Hp_5-7</strain>
    </source>
</reference>
<evidence type="ECO:0000313" key="3">
    <source>
        <dbReference type="Proteomes" id="UP000224303"/>
    </source>
</evidence>
<keyword evidence="1" id="KW-0732">Signal</keyword>
<gene>
    <name evidence="2" type="ORF">CQR37_09535</name>
</gene>
<evidence type="ECO:0008006" key="4">
    <source>
        <dbReference type="Google" id="ProtNLM"/>
    </source>
</evidence>
<dbReference type="RefSeq" id="WP_002327711.1">
    <property type="nucleotide sequence ID" value="NZ_JAAHCA010000042.1"/>
</dbReference>
<proteinExistence type="predicted"/>
<protein>
    <recommendedName>
        <fullName evidence="4">Lipoprotein</fullName>
    </recommendedName>
</protein>
<name>A0A2G0E9U4_ENTFC</name>
<evidence type="ECO:0000313" key="2">
    <source>
        <dbReference type="EMBL" id="PHL21257.1"/>
    </source>
</evidence>
<comment type="caution">
    <text evidence="2">The sequence shown here is derived from an EMBL/GenBank/DDBJ whole genome shotgun (WGS) entry which is preliminary data.</text>
</comment>
<accession>A0A2G0E9U4</accession>
<dbReference type="EMBL" id="PCGC01000020">
    <property type="protein sequence ID" value="PHL21257.1"/>
    <property type="molecule type" value="Genomic_DNA"/>
</dbReference>
<dbReference type="AlphaFoldDB" id="A0A2G0E9U4"/>
<dbReference type="Proteomes" id="UP000224303">
    <property type="component" value="Unassembled WGS sequence"/>
</dbReference>
<feature type="chain" id="PRO_5039068693" description="Lipoprotein" evidence="1">
    <location>
        <begin position="27"/>
        <end position="164"/>
    </location>
</feature>